<evidence type="ECO:0000313" key="2">
    <source>
        <dbReference type="Proteomes" id="UP000059188"/>
    </source>
</evidence>
<organism evidence="1 2">
    <name type="scientific">Thanatephorus cucumeris (strain AG1-IB / isolate 7/3/14)</name>
    <name type="common">Lettuce bottom rot fungus</name>
    <name type="synonym">Rhizoctonia solani</name>
    <dbReference type="NCBI Taxonomy" id="1108050"/>
    <lineage>
        <taxon>Eukaryota</taxon>
        <taxon>Fungi</taxon>
        <taxon>Dikarya</taxon>
        <taxon>Basidiomycota</taxon>
        <taxon>Agaricomycotina</taxon>
        <taxon>Agaricomycetes</taxon>
        <taxon>Cantharellales</taxon>
        <taxon>Ceratobasidiaceae</taxon>
        <taxon>Rhizoctonia</taxon>
        <taxon>Rhizoctonia solani AG-1</taxon>
    </lineage>
</organism>
<evidence type="ECO:0000313" key="1">
    <source>
        <dbReference type="EMBL" id="CEL63860.1"/>
    </source>
</evidence>
<sequence>MNFLRRLLNTLLPSIANTLSPTTSTITLPEDILRIIVQYHVESVLSKVDTVRELRKKPKTYWTAIAPLAEASTSLRKIVISILQTK</sequence>
<dbReference type="EMBL" id="LN679108">
    <property type="protein sequence ID" value="CEL63860.1"/>
    <property type="molecule type" value="Genomic_DNA"/>
</dbReference>
<protein>
    <submittedName>
        <fullName evidence="1">Uncharacterized protein</fullName>
    </submittedName>
</protein>
<gene>
    <name evidence="1" type="ORF">RSOLAG1IB_05624</name>
</gene>
<accession>A0A0B7G1L4</accession>
<reference evidence="1 2" key="1">
    <citation type="submission" date="2014-11" db="EMBL/GenBank/DDBJ databases">
        <authorList>
            <person name="Wibberg Daniel"/>
        </authorList>
    </citation>
    <scope>NUCLEOTIDE SEQUENCE [LARGE SCALE GENOMIC DNA]</scope>
    <source>
        <strain evidence="1">Rhizoctonia solani AG1-IB 7/3/14</strain>
    </source>
</reference>
<name>A0A0B7G1L4_THACB</name>
<proteinExistence type="predicted"/>
<dbReference type="AlphaFoldDB" id="A0A0B7G1L4"/>
<dbReference type="Proteomes" id="UP000059188">
    <property type="component" value="Unassembled WGS sequence"/>
</dbReference>
<keyword evidence="2" id="KW-1185">Reference proteome</keyword>